<dbReference type="GO" id="GO:0004467">
    <property type="term" value="F:long-chain fatty acid-CoA ligase activity"/>
    <property type="evidence" value="ECO:0007669"/>
    <property type="project" value="TreeGrafter"/>
</dbReference>
<comment type="similarity">
    <text evidence="1">Belongs to the ATP-dependent AMP-binding enzyme family.</text>
</comment>
<feature type="compositionally biased region" description="Low complexity" evidence="5">
    <location>
        <begin position="88"/>
        <end position="105"/>
    </location>
</feature>
<keyword evidence="6" id="KW-0732">Signal</keyword>
<sequence length="690" mass="74872">MPLPLLLPAAAAGTLAATAYLDARLGLGYDISLLRSYGHAAYAAISAERRGRLSPFYELEALAQSPKTADDVFLLLPSYHHNPSHPSTTTTAAAPAADQQNTTTTSNNGDITLTRWTYRQLHTAAQRHAAYLRRAHGVRPGEVVALDMANGARFVIAWFAVWALGAVPAFINCHLRGAALLHCVGVSTARLVLVEEEELVGAGKYAVGGEVAAALAKGEFVGEGQVRRVVEVVGLGGRLDEVLEREEGWDGIRPDDGGGGEKGAKMHDMGILIYTSGTTGLPKPAVVSWGKMRAAGTFVGKWLPLKKGDVLYTCMPLYHTSASMLALLSTLFSQTTLALGRRFSATRILHELHATRATHLQYVGETLRYLLSTPANPALDSTHGVHTIFGNGLRPDVWQRFVTRFNIRTVAEFYAATEGPGGMWNKSCNGFSAGAVGRNGWLSETLIWGRFQACVAVDAATGAAYRDPRSGRCVRVPAGTAGELLYKLDPDDVCRRFQGYFNDEGATNKKVLRDVFEPGDAWFATGDVLRRCEKGRCWWFVDRLGDTFRWKSENVSTAEVAALLGDKCHDVLREVAVYGVLVPGQDGRAGCAAVVLREGGSSDERTQLSRLAETAGKVLPKYAVPLFVRVTSALAVTGTNKPQKHLLQKDGIDPDVVEVKGDRIYWLRDGKYERFGKKEYERLQGGGVKL</sequence>
<dbReference type="PANTHER" id="PTHR43107">
    <property type="entry name" value="LONG-CHAIN FATTY ACID TRANSPORT PROTEIN"/>
    <property type="match status" value="1"/>
</dbReference>
<dbReference type="SUPFAM" id="SSF56801">
    <property type="entry name" value="Acetyl-CoA synthetase-like"/>
    <property type="match status" value="1"/>
</dbReference>
<dbReference type="GO" id="GO:0005324">
    <property type="term" value="F:long-chain fatty acid transmembrane transporter activity"/>
    <property type="evidence" value="ECO:0007669"/>
    <property type="project" value="TreeGrafter"/>
</dbReference>
<name>A0A5N5CX77_9PEZI</name>
<evidence type="ECO:0000313" key="9">
    <source>
        <dbReference type="EMBL" id="KAB2569969.1"/>
    </source>
</evidence>
<dbReference type="Proteomes" id="UP000325902">
    <property type="component" value="Unassembled WGS sequence"/>
</dbReference>
<dbReference type="GO" id="GO:0005524">
    <property type="term" value="F:ATP binding"/>
    <property type="evidence" value="ECO:0007669"/>
    <property type="project" value="UniProtKB-KW"/>
</dbReference>
<feature type="domain" description="AMP-dependent synthetase/ligase" evidence="7">
    <location>
        <begin position="114"/>
        <end position="437"/>
    </location>
</feature>
<keyword evidence="4" id="KW-0067">ATP-binding</keyword>
<dbReference type="Pfam" id="PF13193">
    <property type="entry name" value="AMP-binding_C"/>
    <property type="match status" value="1"/>
</dbReference>
<dbReference type="Pfam" id="PF00501">
    <property type="entry name" value="AMP-binding"/>
    <property type="match status" value="1"/>
</dbReference>
<dbReference type="GO" id="GO:0005777">
    <property type="term" value="C:peroxisome"/>
    <property type="evidence" value="ECO:0007669"/>
    <property type="project" value="TreeGrafter"/>
</dbReference>
<protein>
    <submittedName>
        <fullName evidence="9">Fatty acid transporter protein</fullName>
    </submittedName>
</protein>
<dbReference type="Gene3D" id="3.40.50.12780">
    <property type="entry name" value="N-terminal domain of ligase-like"/>
    <property type="match status" value="1"/>
</dbReference>
<evidence type="ECO:0000256" key="3">
    <source>
        <dbReference type="ARBA" id="ARBA00022741"/>
    </source>
</evidence>
<dbReference type="AlphaFoldDB" id="A0A5N5CX77"/>
<feature type="domain" description="AMP-binding enzyme C-terminal" evidence="8">
    <location>
        <begin position="569"/>
        <end position="641"/>
    </location>
</feature>
<dbReference type="GO" id="GO:0009898">
    <property type="term" value="C:cytoplasmic side of plasma membrane"/>
    <property type="evidence" value="ECO:0007669"/>
    <property type="project" value="TreeGrafter"/>
</dbReference>
<organism evidence="9 10">
    <name type="scientific">Lasiodiplodia theobromae</name>
    <dbReference type="NCBI Taxonomy" id="45133"/>
    <lineage>
        <taxon>Eukaryota</taxon>
        <taxon>Fungi</taxon>
        <taxon>Dikarya</taxon>
        <taxon>Ascomycota</taxon>
        <taxon>Pezizomycotina</taxon>
        <taxon>Dothideomycetes</taxon>
        <taxon>Dothideomycetes incertae sedis</taxon>
        <taxon>Botryosphaeriales</taxon>
        <taxon>Botryosphaeriaceae</taxon>
        <taxon>Lasiodiplodia</taxon>
    </lineage>
</organism>
<evidence type="ECO:0000313" key="10">
    <source>
        <dbReference type="Proteomes" id="UP000325902"/>
    </source>
</evidence>
<dbReference type="InterPro" id="IPR020845">
    <property type="entry name" value="AMP-binding_CS"/>
</dbReference>
<evidence type="ECO:0000259" key="7">
    <source>
        <dbReference type="Pfam" id="PF00501"/>
    </source>
</evidence>
<dbReference type="FunFam" id="3.30.300.30:FF:000020">
    <property type="entry name" value="Long-chain fatty acid transporter"/>
    <property type="match status" value="1"/>
</dbReference>
<dbReference type="InterPro" id="IPR042099">
    <property type="entry name" value="ANL_N_sf"/>
</dbReference>
<dbReference type="PROSITE" id="PS00455">
    <property type="entry name" value="AMP_BINDING"/>
    <property type="match status" value="1"/>
</dbReference>
<evidence type="ECO:0000259" key="8">
    <source>
        <dbReference type="Pfam" id="PF13193"/>
    </source>
</evidence>
<feature type="chain" id="PRO_5024875608" evidence="6">
    <location>
        <begin position="17"/>
        <end position="690"/>
    </location>
</feature>
<dbReference type="InterPro" id="IPR000873">
    <property type="entry name" value="AMP-dep_synth/lig_dom"/>
</dbReference>
<dbReference type="GO" id="GO:0005811">
    <property type="term" value="C:lipid droplet"/>
    <property type="evidence" value="ECO:0007669"/>
    <property type="project" value="TreeGrafter"/>
</dbReference>
<evidence type="ECO:0000256" key="4">
    <source>
        <dbReference type="ARBA" id="ARBA00022840"/>
    </source>
</evidence>
<dbReference type="PANTHER" id="PTHR43107:SF15">
    <property type="entry name" value="FATTY ACID TRANSPORT PROTEIN 3, ISOFORM A"/>
    <property type="match status" value="1"/>
</dbReference>
<dbReference type="InterPro" id="IPR025110">
    <property type="entry name" value="AMP-bd_C"/>
</dbReference>
<evidence type="ECO:0000256" key="1">
    <source>
        <dbReference type="ARBA" id="ARBA00006432"/>
    </source>
</evidence>
<feature type="signal peptide" evidence="6">
    <location>
        <begin position="1"/>
        <end position="16"/>
    </location>
</feature>
<dbReference type="GO" id="GO:0044539">
    <property type="term" value="P:long-chain fatty acid import into cell"/>
    <property type="evidence" value="ECO:0007669"/>
    <property type="project" value="TreeGrafter"/>
</dbReference>
<keyword evidence="10" id="KW-1185">Reference proteome</keyword>
<dbReference type="InterPro" id="IPR045851">
    <property type="entry name" value="AMP-bd_C_sf"/>
</dbReference>
<dbReference type="OrthoDB" id="10253869at2759"/>
<reference evidence="9 10" key="1">
    <citation type="journal article" date="2019" name="Sci. Rep.">
        <title>A multi-omics analysis of the grapevine pathogen Lasiodiplodia theobromae reveals that temperature affects the expression of virulence- and pathogenicity-related genes.</title>
        <authorList>
            <person name="Felix C."/>
            <person name="Meneses R."/>
            <person name="Goncalves M.F.M."/>
            <person name="Tilleman L."/>
            <person name="Duarte A.S."/>
            <person name="Jorrin-Novo J.V."/>
            <person name="Van de Peer Y."/>
            <person name="Deforce D."/>
            <person name="Van Nieuwerburgh F."/>
            <person name="Esteves A.C."/>
            <person name="Alves A."/>
        </authorList>
    </citation>
    <scope>NUCLEOTIDE SEQUENCE [LARGE SCALE GENOMIC DNA]</scope>
    <source>
        <strain evidence="9 10">LA-SOL3</strain>
    </source>
</reference>
<evidence type="ECO:0000256" key="5">
    <source>
        <dbReference type="SAM" id="MobiDB-lite"/>
    </source>
</evidence>
<comment type="caution">
    <text evidence="9">The sequence shown here is derived from an EMBL/GenBank/DDBJ whole genome shotgun (WGS) entry which is preliminary data.</text>
</comment>
<feature type="region of interest" description="Disordered" evidence="5">
    <location>
        <begin position="84"/>
        <end position="109"/>
    </location>
</feature>
<evidence type="ECO:0000256" key="2">
    <source>
        <dbReference type="ARBA" id="ARBA00022598"/>
    </source>
</evidence>
<dbReference type="EMBL" id="VCHE01000158">
    <property type="protein sequence ID" value="KAB2569969.1"/>
    <property type="molecule type" value="Genomic_DNA"/>
</dbReference>
<accession>A0A5N5CX77</accession>
<gene>
    <name evidence="9" type="primary">FAT1_0</name>
    <name evidence="9" type="ORF">DBV05_g11351</name>
</gene>
<evidence type="ECO:0000256" key="6">
    <source>
        <dbReference type="SAM" id="SignalP"/>
    </source>
</evidence>
<dbReference type="Gene3D" id="3.30.300.30">
    <property type="match status" value="1"/>
</dbReference>
<proteinExistence type="inferred from homology"/>
<keyword evidence="2" id="KW-0436">Ligase</keyword>
<keyword evidence="3" id="KW-0547">Nucleotide-binding</keyword>